<name>A0ABQ9W8P4_SAGOE</name>
<keyword evidence="6" id="KW-0539">Nucleus</keyword>
<dbReference type="PROSITE" id="PS50157">
    <property type="entry name" value="ZINC_FINGER_C2H2_2"/>
    <property type="match status" value="2"/>
</dbReference>
<evidence type="ECO:0000313" key="11">
    <source>
        <dbReference type="Proteomes" id="UP001266305"/>
    </source>
</evidence>
<evidence type="ECO:0000256" key="3">
    <source>
        <dbReference type="ARBA" id="ARBA00022737"/>
    </source>
</evidence>
<keyword evidence="5" id="KW-0862">Zinc</keyword>
<dbReference type="PANTHER" id="PTHR23226">
    <property type="entry name" value="ZINC FINGER AND SCAN DOMAIN-CONTAINING"/>
    <property type="match status" value="1"/>
</dbReference>
<feature type="domain" description="C2H2-type" evidence="9">
    <location>
        <begin position="126"/>
        <end position="149"/>
    </location>
</feature>
<sequence length="410" mass="46085">MIQQVLLGHTLSFTSHDLRRPRLKRLLFPGEEPRDSVVPPIHPSSPWSNSPPLLCQFCSGLTSQTPPPKSAVIHWPILFLWLLFTNSFTQNNQEPSHKPNELCGKEFNRMHNLMGHMHLHSDSKPFKCLYCPSKFTLKGNLTRHMKVKHGVMERGLHSQGNHSPAKTCESVHVQPIPGGLTIGSSKAKALKIGSNETAMLKSPYLQPCKLKPKVWSSQQARWLTENHCGGLLLGLGRGRIALAQTAGVLRSLEQEEPFDLSQKRRVKGPVFQSDGESTRGSPCHEEEEEDNCFEVEPYSPGLAPQSQELCTPEDLSTKPEHAPEVLEEACKEKEEASKEEWEERSKGDLGAEGSQERDCAGREECLGLRAFPSTRRGPSFSDYLYFKHRDESLKELLERKMEKQAMLLGV</sequence>
<dbReference type="SMART" id="SM00355">
    <property type="entry name" value="ZnF_C2H2"/>
    <property type="match status" value="2"/>
</dbReference>
<evidence type="ECO:0000256" key="7">
    <source>
        <dbReference type="PROSITE-ProRule" id="PRU00042"/>
    </source>
</evidence>
<accession>A0ABQ9W8P4</accession>
<dbReference type="Gene3D" id="3.30.160.60">
    <property type="entry name" value="Classic Zinc Finger"/>
    <property type="match status" value="2"/>
</dbReference>
<evidence type="ECO:0000256" key="5">
    <source>
        <dbReference type="ARBA" id="ARBA00022833"/>
    </source>
</evidence>
<keyword evidence="11" id="KW-1185">Reference proteome</keyword>
<dbReference type="PROSITE" id="PS00028">
    <property type="entry name" value="ZINC_FINGER_C2H2_1"/>
    <property type="match status" value="1"/>
</dbReference>
<keyword evidence="4 7" id="KW-0863">Zinc-finger</keyword>
<keyword evidence="2" id="KW-0479">Metal-binding</keyword>
<gene>
    <name evidence="10" type="ORF">P7K49_004873</name>
</gene>
<feature type="region of interest" description="Disordered" evidence="8">
    <location>
        <begin position="256"/>
        <end position="298"/>
    </location>
</feature>
<evidence type="ECO:0000313" key="10">
    <source>
        <dbReference type="EMBL" id="KAK2117986.1"/>
    </source>
</evidence>
<keyword evidence="3" id="KW-0677">Repeat</keyword>
<feature type="region of interest" description="Disordered" evidence="8">
    <location>
        <begin position="329"/>
        <end position="359"/>
    </location>
</feature>
<evidence type="ECO:0000259" key="9">
    <source>
        <dbReference type="PROSITE" id="PS50157"/>
    </source>
</evidence>
<evidence type="ECO:0000256" key="4">
    <source>
        <dbReference type="ARBA" id="ARBA00022771"/>
    </source>
</evidence>
<comment type="subcellular location">
    <subcellularLocation>
        <location evidence="1">Nucleus</location>
    </subcellularLocation>
</comment>
<reference evidence="10 11" key="1">
    <citation type="submission" date="2023-05" db="EMBL/GenBank/DDBJ databases">
        <title>B98-5 Cell Line De Novo Hybrid Assembly: An Optical Mapping Approach.</title>
        <authorList>
            <person name="Kananen K."/>
            <person name="Auerbach J.A."/>
            <person name="Kautto E."/>
            <person name="Blachly J.S."/>
        </authorList>
    </citation>
    <scope>NUCLEOTIDE SEQUENCE [LARGE SCALE GENOMIC DNA]</scope>
    <source>
        <strain evidence="10">B95-8</strain>
        <tissue evidence="10">Cell line</tissue>
    </source>
</reference>
<evidence type="ECO:0000256" key="2">
    <source>
        <dbReference type="ARBA" id="ARBA00022723"/>
    </source>
</evidence>
<dbReference type="PANTHER" id="PTHR23226:SF416">
    <property type="entry name" value="FI01424P"/>
    <property type="match status" value="1"/>
</dbReference>
<proteinExistence type="predicted"/>
<comment type="caution">
    <text evidence="10">The sequence shown here is derived from an EMBL/GenBank/DDBJ whole genome shotgun (WGS) entry which is preliminary data.</text>
</comment>
<evidence type="ECO:0000256" key="1">
    <source>
        <dbReference type="ARBA" id="ARBA00004123"/>
    </source>
</evidence>
<organism evidence="10 11">
    <name type="scientific">Saguinus oedipus</name>
    <name type="common">Cotton-top tamarin</name>
    <name type="synonym">Oedipomidas oedipus</name>
    <dbReference type="NCBI Taxonomy" id="9490"/>
    <lineage>
        <taxon>Eukaryota</taxon>
        <taxon>Metazoa</taxon>
        <taxon>Chordata</taxon>
        <taxon>Craniata</taxon>
        <taxon>Vertebrata</taxon>
        <taxon>Euteleostomi</taxon>
        <taxon>Mammalia</taxon>
        <taxon>Eutheria</taxon>
        <taxon>Euarchontoglires</taxon>
        <taxon>Primates</taxon>
        <taxon>Haplorrhini</taxon>
        <taxon>Platyrrhini</taxon>
        <taxon>Cebidae</taxon>
        <taxon>Callitrichinae</taxon>
        <taxon>Saguinus</taxon>
    </lineage>
</organism>
<evidence type="ECO:0000256" key="6">
    <source>
        <dbReference type="ARBA" id="ARBA00023242"/>
    </source>
</evidence>
<dbReference type="InterPro" id="IPR036236">
    <property type="entry name" value="Znf_C2H2_sf"/>
</dbReference>
<dbReference type="Proteomes" id="UP001266305">
    <property type="component" value="Unassembled WGS sequence"/>
</dbReference>
<dbReference type="InterPro" id="IPR013087">
    <property type="entry name" value="Znf_C2H2_type"/>
</dbReference>
<dbReference type="SUPFAM" id="SSF57667">
    <property type="entry name" value="beta-beta-alpha zinc fingers"/>
    <property type="match status" value="1"/>
</dbReference>
<dbReference type="Pfam" id="PF00096">
    <property type="entry name" value="zf-C2H2"/>
    <property type="match status" value="1"/>
</dbReference>
<dbReference type="EMBL" id="JASSZA010000002">
    <property type="protein sequence ID" value="KAK2117986.1"/>
    <property type="molecule type" value="Genomic_DNA"/>
</dbReference>
<protein>
    <recommendedName>
        <fullName evidence="9">C2H2-type domain-containing protein</fullName>
    </recommendedName>
</protein>
<evidence type="ECO:0000256" key="8">
    <source>
        <dbReference type="SAM" id="MobiDB-lite"/>
    </source>
</evidence>
<feature type="domain" description="C2H2-type" evidence="9">
    <location>
        <begin position="97"/>
        <end position="125"/>
    </location>
</feature>